<dbReference type="Proteomes" id="UP001497535">
    <property type="component" value="Unassembled WGS sequence"/>
</dbReference>
<comment type="caution">
    <text evidence="1">The sequence shown here is derived from an EMBL/GenBank/DDBJ whole genome shotgun (WGS) entry which is preliminary data.</text>
</comment>
<proteinExistence type="predicted"/>
<accession>A0ACB0ZDV8</accession>
<evidence type="ECO:0000313" key="1">
    <source>
        <dbReference type="EMBL" id="CAK5077163.1"/>
    </source>
</evidence>
<gene>
    <name evidence="1" type="ORF">MENTE1834_LOCUS24065</name>
</gene>
<evidence type="ECO:0000313" key="2">
    <source>
        <dbReference type="Proteomes" id="UP001497535"/>
    </source>
</evidence>
<keyword evidence="2" id="KW-1185">Reference proteome</keyword>
<protein>
    <submittedName>
        <fullName evidence="1">Uncharacterized protein</fullName>
    </submittedName>
</protein>
<organism evidence="1 2">
    <name type="scientific">Meloidogyne enterolobii</name>
    <name type="common">Root-knot nematode worm</name>
    <name type="synonym">Meloidogyne mayaguensis</name>
    <dbReference type="NCBI Taxonomy" id="390850"/>
    <lineage>
        <taxon>Eukaryota</taxon>
        <taxon>Metazoa</taxon>
        <taxon>Ecdysozoa</taxon>
        <taxon>Nematoda</taxon>
        <taxon>Chromadorea</taxon>
        <taxon>Rhabditida</taxon>
        <taxon>Tylenchina</taxon>
        <taxon>Tylenchomorpha</taxon>
        <taxon>Tylenchoidea</taxon>
        <taxon>Meloidogynidae</taxon>
        <taxon>Meloidogyninae</taxon>
        <taxon>Meloidogyne</taxon>
    </lineage>
</organism>
<name>A0ACB0ZDV8_MELEN</name>
<dbReference type="EMBL" id="CAVMJV010000031">
    <property type="protein sequence ID" value="CAK5077163.1"/>
    <property type="molecule type" value="Genomic_DNA"/>
</dbReference>
<reference evidence="1" key="1">
    <citation type="submission" date="2023-11" db="EMBL/GenBank/DDBJ databases">
        <authorList>
            <person name="Poullet M."/>
        </authorList>
    </citation>
    <scope>NUCLEOTIDE SEQUENCE</scope>
    <source>
        <strain evidence="1">E1834</strain>
    </source>
</reference>
<sequence>MAARLVGRVPGREPHQNEKKKLGLETGSRADLEQKSRLELDSRTTIHVWSLVGIPITL</sequence>